<dbReference type="AlphaFoldDB" id="A0AAN6E6I8"/>
<feature type="domain" description="F-box" evidence="1">
    <location>
        <begin position="1"/>
        <end position="50"/>
    </location>
</feature>
<reference evidence="2" key="1">
    <citation type="journal article" date="2022" name="bioRxiv">
        <title>Deciphering the potential niche of two novel black yeast fungi from a biological soil crust based on their genomes, phenotypes, and melanin regulation.</title>
        <authorList>
            <consortium name="DOE Joint Genome Institute"/>
            <person name="Carr E.C."/>
            <person name="Barton Q."/>
            <person name="Grambo S."/>
            <person name="Sullivan M."/>
            <person name="Renfro C.M."/>
            <person name="Kuo A."/>
            <person name="Pangilinan J."/>
            <person name="Lipzen A."/>
            <person name="Keymanesh K."/>
            <person name="Savage E."/>
            <person name="Barry K."/>
            <person name="Grigoriev I.V."/>
            <person name="Riekhof W.R."/>
            <person name="Harris S.S."/>
        </authorList>
    </citation>
    <scope>NUCLEOTIDE SEQUENCE</scope>
    <source>
        <strain evidence="2">JF 03-4F</strain>
    </source>
</reference>
<evidence type="ECO:0000259" key="1">
    <source>
        <dbReference type="PROSITE" id="PS50181"/>
    </source>
</evidence>
<sequence>MSTLVDLPSEILMQILQHVNLNGDLARLSLCNSQVAAYISQQGHSFTKDLCSHHRISPRVLELFLRHGNDKHGPSGPSIQGGLHAIALSHFLQDMRIIGVSVQSLRDVRSAGPRLANSEPYLLLAVMIRLLNDSSTVTPWNGDVLAPSADGERSLSRLLPEKFLQCLDTGLSLEEPESVVAAINLCSTMLWSKIFLFRPKDYSVLSFGSLSGASFNMEQALLTEHVIWKGPRWVARLLAWSKAGERQDAQGPSNCDNVDLTRVSEGIWRGSHQEGARIAANGLARLLRRKRQEKIEQTASSSNIRVVITDMRVNAAVWRGSAGDM</sequence>
<keyword evidence="3" id="KW-1185">Reference proteome</keyword>
<accession>A0AAN6E6I8</accession>
<evidence type="ECO:0000313" key="3">
    <source>
        <dbReference type="Proteomes" id="UP001203852"/>
    </source>
</evidence>
<protein>
    <recommendedName>
        <fullName evidence="1">F-box domain-containing protein</fullName>
    </recommendedName>
</protein>
<dbReference type="EMBL" id="MU404350">
    <property type="protein sequence ID" value="KAI1618841.1"/>
    <property type="molecule type" value="Genomic_DNA"/>
</dbReference>
<dbReference type="PROSITE" id="PS50181">
    <property type="entry name" value="FBOX"/>
    <property type="match status" value="1"/>
</dbReference>
<proteinExistence type="predicted"/>
<evidence type="ECO:0000313" key="2">
    <source>
        <dbReference type="EMBL" id="KAI1618841.1"/>
    </source>
</evidence>
<gene>
    <name evidence="2" type="ORF">EDD36DRAFT_480807</name>
</gene>
<name>A0AAN6E6I8_9EURO</name>
<organism evidence="2 3">
    <name type="scientific">Exophiala viscosa</name>
    <dbReference type="NCBI Taxonomy" id="2486360"/>
    <lineage>
        <taxon>Eukaryota</taxon>
        <taxon>Fungi</taxon>
        <taxon>Dikarya</taxon>
        <taxon>Ascomycota</taxon>
        <taxon>Pezizomycotina</taxon>
        <taxon>Eurotiomycetes</taxon>
        <taxon>Chaetothyriomycetidae</taxon>
        <taxon>Chaetothyriales</taxon>
        <taxon>Herpotrichiellaceae</taxon>
        <taxon>Exophiala</taxon>
    </lineage>
</organism>
<dbReference type="Proteomes" id="UP001203852">
    <property type="component" value="Unassembled WGS sequence"/>
</dbReference>
<dbReference type="InterPro" id="IPR001810">
    <property type="entry name" value="F-box_dom"/>
</dbReference>
<comment type="caution">
    <text evidence="2">The sequence shown here is derived from an EMBL/GenBank/DDBJ whole genome shotgun (WGS) entry which is preliminary data.</text>
</comment>